<name>A0A1J6IFB2_NICAT</name>
<keyword evidence="4" id="KW-1185">Reference proteome</keyword>
<evidence type="ECO:0000313" key="3">
    <source>
        <dbReference type="EMBL" id="OIS97634.1"/>
    </source>
</evidence>
<evidence type="ECO:0000259" key="2">
    <source>
        <dbReference type="Pfam" id="PF14111"/>
    </source>
</evidence>
<feature type="domain" description="DUF4283" evidence="2">
    <location>
        <begin position="74"/>
        <end position="158"/>
    </location>
</feature>
<dbReference type="Pfam" id="PF14111">
    <property type="entry name" value="DUF4283"/>
    <property type="match status" value="1"/>
</dbReference>
<dbReference type="PANTHER" id="PTHR31286:SF177">
    <property type="entry name" value="ENDONUCLEASE_EXONUCLEASE_PHOSPHATASE"/>
    <property type="match status" value="1"/>
</dbReference>
<dbReference type="PANTHER" id="PTHR31286">
    <property type="entry name" value="GLYCINE-RICH CELL WALL STRUCTURAL PROTEIN 1.8-LIKE"/>
    <property type="match status" value="1"/>
</dbReference>
<protein>
    <recommendedName>
        <fullName evidence="2">DUF4283 domain-containing protein</fullName>
    </recommendedName>
</protein>
<proteinExistence type="predicted"/>
<gene>
    <name evidence="3" type="ORF">A4A49_03982</name>
</gene>
<dbReference type="InterPro" id="IPR040256">
    <property type="entry name" value="At4g02000-like"/>
</dbReference>
<reference evidence="3" key="1">
    <citation type="submission" date="2016-11" db="EMBL/GenBank/DDBJ databases">
        <title>The genome of Nicotiana attenuata.</title>
        <authorList>
            <person name="Xu S."/>
            <person name="Brockmoeller T."/>
            <person name="Gaquerel E."/>
            <person name="Navarro A."/>
            <person name="Kuhl H."/>
            <person name="Gase K."/>
            <person name="Ling Z."/>
            <person name="Zhou W."/>
            <person name="Kreitzer C."/>
            <person name="Stanke M."/>
            <person name="Tang H."/>
            <person name="Lyons E."/>
            <person name="Pandey P."/>
            <person name="Pandey S.P."/>
            <person name="Timmermann B."/>
            <person name="Baldwin I.T."/>
        </authorList>
    </citation>
    <scope>NUCLEOTIDE SEQUENCE [LARGE SCALE GENOMIC DNA]</scope>
    <source>
        <strain evidence="3">UT</strain>
    </source>
</reference>
<organism evidence="3 4">
    <name type="scientific">Nicotiana attenuata</name>
    <name type="common">Coyote tobacco</name>
    <dbReference type="NCBI Taxonomy" id="49451"/>
    <lineage>
        <taxon>Eukaryota</taxon>
        <taxon>Viridiplantae</taxon>
        <taxon>Streptophyta</taxon>
        <taxon>Embryophyta</taxon>
        <taxon>Tracheophyta</taxon>
        <taxon>Spermatophyta</taxon>
        <taxon>Magnoliopsida</taxon>
        <taxon>eudicotyledons</taxon>
        <taxon>Gunneridae</taxon>
        <taxon>Pentapetalae</taxon>
        <taxon>asterids</taxon>
        <taxon>lamiids</taxon>
        <taxon>Solanales</taxon>
        <taxon>Solanaceae</taxon>
        <taxon>Nicotianoideae</taxon>
        <taxon>Nicotianeae</taxon>
        <taxon>Nicotiana</taxon>
    </lineage>
</organism>
<feature type="region of interest" description="Disordered" evidence="1">
    <location>
        <begin position="1"/>
        <end position="29"/>
    </location>
</feature>
<comment type="caution">
    <text evidence="3">The sequence shown here is derived from an EMBL/GenBank/DDBJ whole genome shotgun (WGS) entry which is preliminary data.</text>
</comment>
<dbReference type="OMA" id="QERNWAS"/>
<feature type="compositionally biased region" description="Basic and acidic residues" evidence="1">
    <location>
        <begin position="280"/>
        <end position="289"/>
    </location>
</feature>
<feature type="compositionally biased region" description="Polar residues" evidence="1">
    <location>
        <begin position="306"/>
        <end position="325"/>
    </location>
</feature>
<dbReference type="InterPro" id="IPR025558">
    <property type="entry name" value="DUF4283"/>
</dbReference>
<feature type="region of interest" description="Disordered" evidence="1">
    <location>
        <begin position="280"/>
        <end position="334"/>
    </location>
</feature>
<dbReference type="Proteomes" id="UP000187609">
    <property type="component" value="Unassembled WGS sequence"/>
</dbReference>
<sequence length="334" mass="38532">MQLGRGPPVGNRAQDPAGNKRGEQSVSKPSFAATVQTKLLLLNNENPPIEIRHDTHLGKPAVFFSAEDYFVNLAKECKLTIIGKFYRGKPTMEEIRKVFIRQFHLTGSVKIAYFDPKHVYIDFSNEVDYKHILFKEYIDIGEAPMKILKWTPDFKPEEETSIVPVWILIHQLPWHLFNWQVISKLVTEVGVAVAPDQATYSKSRGNVAKVKVEIDLLKPKLDQIWLGYKRLDGSDDGKWLDIEYEKVPSYCLYCKMQGHLESQCRNKIRAERIKLQREEQTKKEENVNKDEDDFQTVKSKRGSKIKNVTSNYRQGTGVNRNNSSHDAVKGRQFH</sequence>
<dbReference type="AlphaFoldDB" id="A0A1J6IFB2"/>
<accession>A0A1J6IFB2</accession>
<evidence type="ECO:0000313" key="4">
    <source>
        <dbReference type="Proteomes" id="UP000187609"/>
    </source>
</evidence>
<dbReference type="EMBL" id="MJEQ01037192">
    <property type="protein sequence ID" value="OIS97634.1"/>
    <property type="molecule type" value="Genomic_DNA"/>
</dbReference>
<dbReference type="Gramene" id="OIS97634">
    <property type="protein sequence ID" value="OIS97634"/>
    <property type="gene ID" value="A4A49_03982"/>
</dbReference>
<evidence type="ECO:0000256" key="1">
    <source>
        <dbReference type="SAM" id="MobiDB-lite"/>
    </source>
</evidence>